<comment type="caution">
    <text evidence="1">The sequence shown here is derived from an EMBL/GenBank/DDBJ whole genome shotgun (WGS) entry which is preliminary data.</text>
</comment>
<dbReference type="AlphaFoldDB" id="A0A5C5YC36"/>
<proteinExistence type="predicted"/>
<accession>A0A5C5YC36</accession>
<protein>
    <submittedName>
        <fullName evidence="1">Uncharacterized protein</fullName>
    </submittedName>
</protein>
<dbReference type="RefSeq" id="WP_197204015.1">
    <property type="nucleotide sequence ID" value="NZ_SJPL01000001.1"/>
</dbReference>
<dbReference type="EMBL" id="SJPL01000001">
    <property type="protein sequence ID" value="TWT72664.1"/>
    <property type="molecule type" value="Genomic_DNA"/>
</dbReference>
<evidence type="ECO:0000313" key="2">
    <source>
        <dbReference type="Proteomes" id="UP000317238"/>
    </source>
</evidence>
<name>A0A5C5YC36_9PLAN</name>
<gene>
    <name evidence="1" type="ORF">Pan14r_49840</name>
</gene>
<evidence type="ECO:0000313" key="1">
    <source>
        <dbReference type="EMBL" id="TWT72664.1"/>
    </source>
</evidence>
<organism evidence="1 2">
    <name type="scientific">Crateriforma conspicua</name>
    <dbReference type="NCBI Taxonomy" id="2527996"/>
    <lineage>
        <taxon>Bacteria</taxon>
        <taxon>Pseudomonadati</taxon>
        <taxon>Planctomycetota</taxon>
        <taxon>Planctomycetia</taxon>
        <taxon>Planctomycetales</taxon>
        <taxon>Planctomycetaceae</taxon>
        <taxon>Crateriforma</taxon>
    </lineage>
</organism>
<sequence length="192" mass="21306">MENQSPRLGYRGRYPNKNLRDSLLNLNDNAWMSLANTSSDPTVVPRRLESLYENPNDLDAIRDLASLVRTRDGILSAAYAVAPHFLALRNDDQSQWDAKYHLLIEAGKFALFDRTEYQLGQLVSPELGTVADDYNWAINTVANALGMYLVPEFSVCAKEVSAVFLGCTGQRELGLAILQLDGPATHFTDNLG</sequence>
<reference evidence="1 2" key="1">
    <citation type="submission" date="2019-02" db="EMBL/GenBank/DDBJ databases">
        <title>Deep-cultivation of Planctomycetes and their phenomic and genomic characterization uncovers novel biology.</title>
        <authorList>
            <person name="Wiegand S."/>
            <person name="Jogler M."/>
            <person name="Boedeker C."/>
            <person name="Pinto D."/>
            <person name="Vollmers J."/>
            <person name="Rivas-Marin E."/>
            <person name="Kohn T."/>
            <person name="Peeters S.H."/>
            <person name="Heuer A."/>
            <person name="Rast P."/>
            <person name="Oberbeckmann S."/>
            <person name="Bunk B."/>
            <person name="Jeske O."/>
            <person name="Meyerdierks A."/>
            <person name="Storesund J.E."/>
            <person name="Kallscheuer N."/>
            <person name="Luecker S."/>
            <person name="Lage O.M."/>
            <person name="Pohl T."/>
            <person name="Merkel B.J."/>
            <person name="Hornburger P."/>
            <person name="Mueller R.-W."/>
            <person name="Bruemmer F."/>
            <person name="Labrenz M."/>
            <person name="Spormann A.M."/>
            <person name="Op Den Camp H."/>
            <person name="Overmann J."/>
            <person name="Amann R."/>
            <person name="Jetten M.S.M."/>
            <person name="Mascher T."/>
            <person name="Medema M.H."/>
            <person name="Devos D.P."/>
            <person name="Kaster A.-K."/>
            <person name="Ovreas L."/>
            <person name="Rohde M."/>
            <person name="Galperin M.Y."/>
            <person name="Jogler C."/>
        </authorList>
    </citation>
    <scope>NUCLEOTIDE SEQUENCE [LARGE SCALE GENOMIC DNA]</scope>
    <source>
        <strain evidence="1 2">Pan14r</strain>
    </source>
</reference>
<keyword evidence="2" id="KW-1185">Reference proteome</keyword>
<dbReference type="Proteomes" id="UP000317238">
    <property type="component" value="Unassembled WGS sequence"/>
</dbReference>